<sequence>MIFVDTNYFLAWLLEERDQQHRQAKELFQSAAAGKKKLVSSAIVFFEVYWVLTSFYGKKKTEVIEVLNNLLKLSFIKWESRDLLVEAMATFGKTNLDLEDSYNLAFIRKYKIKSVKTFDKHLRKMC</sequence>
<dbReference type="STRING" id="1805034.AUJ59_04645"/>
<proteinExistence type="predicted"/>
<dbReference type="PANTHER" id="PTHR38826:SF5">
    <property type="entry name" value="RIBONUCLEASE VAPC13"/>
    <property type="match status" value="1"/>
</dbReference>
<dbReference type="Gene3D" id="3.40.50.1010">
    <property type="entry name" value="5'-nuclease"/>
    <property type="match status" value="1"/>
</dbReference>
<organism evidence="2 3">
    <name type="scientific">Candidatus Beckwithbacteria bacterium CG1_02_47_37</name>
    <dbReference type="NCBI Taxonomy" id="1805034"/>
    <lineage>
        <taxon>Bacteria</taxon>
        <taxon>Candidatus Beckwithiibacteriota</taxon>
    </lineage>
</organism>
<protein>
    <recommendedName>
        <fullName evidence="1">PIN domain-containing protein</fullName>
    </recommendedName>
</protein>
<dbReference type="AlphaFoldDB" id="A0A1J4RL28"/>
<evidence type="ECO:0000313" key="2">
    <source>
        <dbReference type="EMBL" id="OIN88121.1"/>
    </source>
</evidence>
<dbReference type="InterPro" id="IPR002716">
    <property type="entry name" value="PIN_dom"/>
</dbReference>
<evidence type="ECO:0000313" key="3">
    <source>
        <dbReference type="Proteomes" id="UP000183144"/>
    </source>
</evidence>
<reference evidence="2 3" key="1">
    <citation type="journal article" date="2016" name="Environ. Microbiol.">
        <title>Genomic resolution of a cold subsurface aquifer community provides metabolic insights for novel microbes adapted to high CO concentrations.</title>
        <authorList>
            <person name="Probst A.J."/>
            <person name="Castelle C.J."/>
            <person name="Singh A."/>
            <person name="Brown C.T."/>
            <person name="Anantharaman K."/>
            <person name="Sharon I."/>
            <person name="Hug L.A."/>
            <person name="Burstein D."/>
            <person name="Emerson J.B."/>
            <person name="Thomas B.C."/>
            <person name="Banfield J.F."/>
        </authorList>
    </citation>
    <scope>NUCLEOTIDE SEQUENCE [LARGE SCALE GENOMIC DNA]</scope>
    <source>
        <strain evidence="2">CG1_02_47_37</strain>
    </source>
</reference>
<dbReference type="PANTHER" id="PTHR38826">
    <property type="entry name" value="RIBONUCLEASE VAPC13"/>
    <property type="match status" value="1"/>
</dbReference>
<comment type="caution">
    <text evidence="2">The sequence shown here is derived from an EMBL/GenBank/DDBJ whole genome shotgun (WGS) entry which is preliminary data.</text>
</comment>
<dbReference type="SUPFAM" id="SSF88723">
    <property type="entry name" value="PIN domain-like"/>
    <property type="match status" value="1"/>
</dbReference>
<dbReference type="InterPro" id="IPR029060">
    <property type="entry name" value="PIN-like_dom_sf"/>
</dbReference>
<gene>
    <name evidence="2" type="ORF">AUJ59_04645</name>
</gene>
<evidence type="ECO:0000259" key="1">
    <source>
        <dbReference type="Pfam" id="PF01850"/>
    </source>
</evidence>
<dbReference type="Proteomes" id="UP000183144">
    <property type="component" value="Unassembled WGS sequence"/>
</dbReference>
<feature type="domain" description="PIN" evidence="1">
    <location>
        <begin position="2"/>
        <end position="125"/>
    </location>
</feature>
<dbReference type="InterPro" id="IPR052106">
    <property type="entry name" value="PINc/VapC_TA"/>
</dbReference>
<dbReference type="EMBL" id="MNUI01000084">
    <property type="protein sequence ID" value="OIN88121.1"/>
    <property type="molecule type" value="Genomic_DNA"/>
</dbReference>
<accession>A0A1J4RL28</accession>
<name>A0A1J4RL28_9BACT</name>
<dbReference type="Pfam" id="PF01850">
    <property type="entry name" value="PIN"/>
    <property type="match status" value="1"/>
</dbReference>